<dbReference type="AlphaFoldDB" id="A0A5C5V6X0"/>
<evidence type="ECO:0000313" key="5">
    <source>
        <dbReference type="Proteomes" id="UP000316714"/>
    </source>
</evidence>
<reference evidence="4 5" key="1">
    <citation type="submission" date="2019-02" db="EMBL/GenBank/DDBJ databases">
        <title>Deep-cultivation of Planctomycetes and their phenomic and genomic characterization uncovers novel biology.</title>
        <authorList>
            <person name="Wiegand S."/>
            <person name="Jogler M."/>
            <person name="Boedeker C."/>
            <person name="Pinto D."/>
            <person name="Vollmers J."/>
            <person name="Rivas-Marin E."/>
            <person name="Kohn T."/>
            <person name="Peeters S.H."/>
            <person name="Heuer A."/>
            <person name="Rast P."/>
            <person name="Oberbeckmann S."/>
            <person name="Bunk B."/>
            <person name="Jeske O."/>
            <person name="Meyerdierks A."/>
            <person name="Storesund J.E."/>
            <person name="Kallscheuer N."/>
            <person name="Luecker S."/>
            <person name="Lage O.M."/>
            <person name="Pohl T."/>
            <person name="Merkel B.J."/>
            <person name="Hornburger P."/>
            <person name="Mueller R.-W."/>
            <person name="Bruemmer F."/>
            <person name="Labrenz M."/>
            <person name="Spormann A.M."/>
            <person name="Op Den Camp H."/>
            <person name="Overmann J."/>
            <person name="Amann R."/>
            <person name="Jetten M.S.M."/>
            <person name="Mascher T."/>
            <person name="Medema M.H."/>
            <person name="Devos D.P."/>
            <person name="Kaster A.-K."/>
            <person name="Ovreas L."/>
            <person name="Rohde M."/>
            <person name="Galperin M.Y."/>
            <person name="Jogler C."/>
        </authorList>
    </citation>
    <scope>NUCLEOTIDE SEQUENCE [LARGE SCALE GENOMIC DNA]</scope>
    <source>
        <strain evidence="4 5">KOR34</strain>
    </source>
</reference>
<organism evidence="4 5">
    <name type="scientific">Posidoniimonas corsicana</name>
    <dbReference type="NCBI Taxonomy" id="1938618"/>
    <lineage>
        <taxon>Bacteria</taxon>
        <taxon>Pseudomonadati</taxon>
        <taxon>Planctomycetota</taxon>
        <taxon>Planctomycetia</taxon>
        <taxon>Pirellulales</taxon>
        <taxon>Lacipirellulaceae</taxon>
        <taxon>Posidoniimonas</taxon>
    </lineage>
</organism>
<dbReference type="RefSeq" id="WP_197531589.1">
    <property type="nucleotide sequence ID" value="NZ_SIHJ01000002.1"/>
</dbReference>
<comment type="caution">
    <text evidence="4">The sequence shown here is derived from an EMBL/GenBank/DDBJ whole genome shotgun (WGS) entry which is preliminary data.</text>
</comment>
<dbReference type="InterPro" id="IPR011042">
    <property type="entry name" value="6-blade_b-propeller_TolB-like"/>
</dbReference>
<evidence type="ECO:0000259" key="3">
    <source>
        <dbReference type="Pfam" id="PF10647"/>
    </source>
</evidence>
<dbReference type="InterPro" id="IPR018910">
    <property type="entry name" value="LpqB_C"/>
</dbReference>
<dbReference type="PANTHER" id="PTHR36842">
    <property type="entry name" value="PROTEIN TOLB HOMOLOG"/>
    <property type="match status" value="1"/>
</dbReference>
<sequence length="344" mass="38463">MPERGRQFYPPVCLKAAIVAGFVCFQCNSRLAAQDAIAGLELKPDLRELIVSHADSSNTLQLYSMQEDSTAKRQLTDGSLDCIHPAWSPDGEKVVYVQQHEKGMGLWLTDPQGQESRLLTEAGNNLLPSWAPDSKHIVWMFTEGGEDPTRNSQLRIMNTETLESRRLFSDPEQMAFSNSMPVVSPNGSKVAFVSNRSGGFRIWVSNLDGSQAKPISPVVTAYSEAINAPIEQKVPAWSPDGKWIAHWEGVEMVHLSRFTGEQNPQRDELISESWHVWVVGSDGRNKRRAGRGDDPTWSPDGFVTRSFPDPSKGGPKVMLETEQGWKELDIVPPNTRYARFTWKP</sequence>
<comment type="similarity">
    <text evidence="1">Belongs to the TolB family.</text>
</comment>
<keyword evidence="5" id="KW-1185">Reference proteome</keyword>
<gene>
    <name evidence="4" type="ORF">KOR34_38670</name>
</gene>
<dbReference type="Gene3D" id="2.120.10.30">
    <property type="entry name" value="TolB, C-terminal domain"/>
    <property type="match status" value="1"/>
</dbReference>
<name>A0A5C5V6X0_9BACT</name>
<evidence type="ECO:0000313" key="4">
    <source>
        <dbReference type="EMBL" id="TWT34031.1"/>
    </source>
</evidence>
<feature type="region of interest" description="Disordered" evidence="2">
    <location>
        <begin position="283"/>
        <end position="314"/>
    </location>
</feature>
<dbReference type="InterPro" id="IPR011659">
    <property type="entry name" value="WD40"/>
</dbReference>
<dbReference type="Pfam" id="PF10647">
    <property type="entry name" value="Gmad1"/>
    <property type="match status" value="1"/>
</dbReference>
<dbReference type="PANTHER" id="PTHR36842:SF1">
    <property type="entry name" value="PROTEIN TOLB"/>
    <property type="match status" value="1"/>
</dbReference>
<dbReference type="Proteomes" id="UP000316714">
    <property type="component" value="Unassembled WGS sequence"/>
</dbReference>
<feature type="domain" description="Lipoprotein LpqB C-terminal" evidence="3">
    <location>
        <begin position="77"/>
        <end position="146"/>
    </location>
</feature>
<dbReference type="Pfam" id="PF07676">
    <property type="entry name" value="PD40"/>
    <property type="match status" value="2"/>
</dbReference>
<proteinExistence type="inferred from homology"/>
<dbReference type="EMBL" id="SIHJ01000002">
    <property type="protein sequence ID" value="TWT34031.1"/>
    <property type="molecule type" value="Genomic_DNA"/>
</dbReference>
<dbReference type="SUPFAM" id="SSF69304">
    <property type="entry name" value="Tricorn protease N-terminal domain"/>
    <property type="match status" value="1"/>
</dbReference>
<protein>
    <submittedName>
        <fullName evidence="4">Translocation protein TolB</fullName>
    </submittedName>
</protein>
<accession>A0A5C5V6X0</accession>
<evidence type="ECO:0000256" key="2">
    <source>
        <dbReference type="SAM" id="MobiDB-lite"/>
    </source>
</evidence>
<evidence type="ECO:0000256" key="1">
    <source>
        <dbReference type="ARBA" id="ARBA00009820"/>
    </source>
</evidence>